<keyword evidence="2" id="KW-0175">Coiled coil</keyword>
<organism evidence="5 6">
    <name type="scientific">Stratiformator vulcanicus</name>
    <dbReference type="NCBI Taxonomy" id="2527980"/>
    <lineage>
        <taxon>Bacteria</taxon>
        <taxon>Pseudomonadati</taxon>
        <taxon>Planctomycetota</taxon>
        <taxon>Planctomycetia</taxon>
        <taxon>Planctomycetales</taxon>
        <taxon>Planctomycetaceae</taxon>
        <taxon>Stratiformator</taxon>
    </lineage>
</organism>
<evidence type="ECO:0000256" key="2">
    <source>
        <dbReference type="SAM" id="Coils"/>
    </source>
</evidence>
<evidence type="ECO:0000256" key="1">
    <source>
        <dbReference type="ARBA" id="ARBA00022448"/>
    </source>
</evidence>
<dbReference type="RefSeq" id="WP_145362590.1">
    <property type="nucleotide sequence ID" value="NZ_CP036268.1"/>
</dbReference>
<dbReference type="PANTHER" id="PTHR30097:SF4">
    <property type="entry name" value="SLR6042 PROTEIN"/>
    <property type="match status" value="1"/>
</dbReference>
<feature type="transmembrane region" description="Helical" evidence="4">
    <location>
        <begin position="399"/>
        <end position="419"/>
    </location>
</feature>
<dbReference type="Proteomes" id="UP000317318">
    <property type="component" value="Chromosome"/>
</dbReference>
<gene>
    <name evidence="5" type="ORF">Pan189_07360</name>
</gene>
<keyword evidence="1" id="KW-0813">Transport</keyword>
<reference evidence="5 6" key="1">
    <citation type="submission" date="2019-02" db="EMBL/GenBank/DDBJ databases">
        <title>Deep-cultivation of Planctomycetes and their phenomic and genomic characterization uncovers novel biology.</title>
        <authorList>
            <person name="Wiegand S."/>
            <person name="Jogler M."/>
            <person name="Boedeker C."/>
            <person name="Pinto D."/>
            <person name="Vollmers J."/>
            <person name="Rivas-Marin E."/>
            <person name="Kohn T."/>
            <person name="Peeters S.H."/>
            <person name="Heuer A."/>
            <person name="Rast P."/>
            <person name="Oberbeckmann S."/>
            <person name="Bunk B."/>
            <person name="Jeske O."/>
            <person name="Meyerdierks A."/>
            <person name="Storesund J.E."/>
            <person name="Kallscheuer N."/>
            <person name="Luecker S."/>
            <person name="Lage O.M."/>
            <person name="Pohl T."/>
            <person name="Merkel B.J."/>
            <person name="Hornburger P."/>
            <person name="Mueller R.-W."/>
            <person name="Bruemmer F."/>
            <person name="Labrenz M."/>
            <person name="Spormann A.M."/>
            <person name="Op den Camp H."/>
            <person name="Overmann J."/>
            <person name="Amann R."/>
            <person name="Jetten M.S.M."/>
            <person name="Mascher T."/>
            <person name="Medema M.H."/>
            <person name="Devos D.P."/>
            <person name="Kaster A.-K."/>
            <person name="Ovreas L."/>
            <person name="Rohde M."/>
            <person name="Galperin M.Y."/>
            <person name="Jogler C."/>
        </authorList>
    </citation>
    <scope>NUCLEOTIDE SEQUENCE [LARGE SCALE GENOMIC DNA]</scope>
    <source>
        <strain evidence="5 6">Pan189</strain>
    </source>
</reference>
<dbReference type="GO" id="GO:0030313">
    <property type="term" value="C:cell envelope"/>
    <property type="evidence" value="ECO:0007669"/>
    <property type="project" value="TreeGrafter"/>
</dbReference>
<dbReference type="GO" id="GO:0060003">
    <property type="term" value="P:copper ion export"/>
    <property type="evidence" value="ECO:0007669"/>
    <property type="project" value="TreeGrafter"/>
</dbReference>
<dbReference type="AlphaFoldDB" id="A0A517QXT1"/>
<evidence type="ECO:0000313" key="5">
    <source>
        <dbReference type="EMBL" id="QDT36380.1"/>
    </source>
</evidence>
<dbReference type="OrthoDB" id="248877at2"/>
<keyword evidence="4" id="KW-0812">Transmembrane</keyword>
<feature type="coiled-coil region" evidence="2">
    <location>
        <begin position="517"/>
        <end position="544"/>
    </location>
</feature>
<dbReference type="PANTHER" id="PTHR30097">
    <property type="entry name" value="CATION EFFLUX SYSTEM PROTEIN CUSB"/>
    <property type="match status" value="1"/>
</dbReference>
<keyword evidence="4" id="KW-1133">Transmembrane helix</keyword>
<feature type="region of interest" description="Disordered" evidence="3">
    <location>
        <begin position="335"/>
        <end position="355"/>
    </location>
</feature>
<accession>A0A517QXT1</accession>
<feature type="compositionally biased region" description="Basic and acidic residues" evidence="3">
    <location>
        <begin position="335"/>
        <end position="345"/>
    </location>
</feature>
<keyword evidence="6" id="KW-1185">Reference proteome</keyword>
<dbReference type="InterPro" id="IPR051909">
    <property type="entry name" value="MFP_Cation_Efflux"/>
</dbReference>
<keyword evidence="4" id="KW-0472">Membrane</keyword>
<dbReference type="GO" id="GO:0015679">
    <property type="term" value="P:plasma membrane copper ion transport"/>
    <property type="evidence" value="ECO:0007669"/>
    <property type="project" value="TreeGrafter"/>
</dbReference>
<evidence type="ECO:0000256" key="4">
    <source>
        <dbReference type="SAM" id="Phobius"/>
    </source>
</evidence>
<name>A0A517QXT1_9PLAN</name>
<evidence type="ECO:0000256" key="3">
    <source>
        <dbReference type="SAM" id="MobiDB-lite"/>
    </source>
</evidence>
<evidence type="ECO:0000313" key="6">
    <source>
        <dbReference type="Proteomes" id="UP000317318"/>
    </source>
</evidence>
<feature type="region of interest" description="Disordered" evidence="3">
    <location>
        <begin position="267"/>
        <end position="289"/>
    </location>
</feature>
<proteinExistence type="predicted"/>
<dbReference type="KEGG" id="svp:Pan189_07360"/>
<dbReference type="EMBL" id="CP036268">
    <property type="protein sequence ID" value="QDT36380.1"/>
    <property type="molecule type" value="Genomic_DNA"/>
</dbReference>
<protein>
    <recommendedName>
        <fullName evidence="7">HlyD family secretion protein</fullName>
    </recommendedName>
</protein>
<evidence type="ECO:0008006" key="7">
    <source>
        <dbReference type="Google" id="ProtNLM"/>
    </source>
</evidence>
<sequence length="696" mass="76636">MQREAATTTTNEGDFDWPRIEDALDRLAALTDRSPDEQVFAKAITEQLATATPANSVRYWSVEKDDAVVLYQSAAPHSDALDSEAPLSSHAELVRDAAQHRRIRLVLPDTEEADAEQTSNKSKFVVALVPLYSTVGSARVIELFLNTFAGSESRVRWQEVLRSFAEIAEDYFRRGELRRLRGRVELESRLDVYAREVHASLNPKRVATAVANEGRAVVRCDRLTVVDGRTGRVLAVSGLDTFSRRSDIISRLQTLARRVARQDSMIVKNHTATQRHAADQDPDVGGDTGVDARLERAWDRYAEVSPVEELAAAPCRAASDKRAVAVLIAENFSREQSDDDGHSDQDGSEEPPPASISIDRLSALLPHAALAFSNCDEAGTGLFAVLLRRVMRLFAPSRVVLTALATAILAAAVLSLFVVEMPFRVRARGELRPVNERDIFAPRDAFIVRAIAKTGEQLAAGAAVIELESPELEVERQRVNGELQSSLERLASIRALRASGSGGADRLTEGAKLAAEESELIERVKGLQEQAEIIERERDHLRVSAPIAGTLLTWDVEQLRPGRPVVRGQRLLTLADLSGEWELELRLPDERIGDLLAAMEQAEADETQGSISIQFLLATEPEKTYDAVLTEVSLTAEAYDAEPSAVKLSAAIVGDRRPPLRPGATVVARIDCGDRPLWYVWFGDFVEAVRVKLLFW</sequence>